<evidence type="ECO:0000313" key="4">
    <source>
        <dbReference type="EMBL" id="MBO0609693.1"/>
    </source>
</evidence>
<dbReference type="Proteomes" id="UP000664617">
    <property type="component" value="Unassembled WGS sequence"/>
</dbReference>
<evidence type="ECO:0000256" key="1">
    <source>
        <dbReference type="ARBA" id="ARBA00022679"/>
    </source>
</evidence>
<reference evidence="5" key="2">
    <citation type="submission" date="2023-07" db="EMBL/GenBank/DDBJ databases">
        <title>Myceligenerans salitolerans sp. nov., a halotolerant actinomycete isolated from a salt lake in Xinjiang, China.</title>
        <authorList>
            <person name="Guan T."/>
        </authorList>
    </citation>
    <scope>NUCLEOTIDE SEQUENCE [LARGE SCALE GENOMIC DNA]</scope>
    <source>
        <strain evidence="5">XHU 5031</strain>
    </source>
</reference>
<keyword evidence="2" id="KW-0012">Acyltransferase</keyword>
<dbReference type="Pfam" id="PF00583">
    <property type="entry name" value="Acetyltransf_1"/>
    <property type="match status" value="1"/>
</dbReference>
<organism evidence="4 5">
    <name type="scientific">Myceligenerans salitolerans</name>
    <dbReference type="NCBI Taxonomy" id="1230528"/>
    <lineage>
        <taxon>Bacteria</taxon>
        <taxon>Bacillati</taxon>
        <taxon>Actinomycetota</taxon>
        <taxon>Actinomycetes</taxon>
        <taxon>Micrococcales</taxon>
        <taxon>Promicromonosporaceae</taxon>
        <taxon>Myceligenerans</taxon>
    </lineage>
</organism>
<dbReference type="InterPro" id="IPR050832">
    <property type="entry name" value="Bact_Acetyltransf"/>
</dbReference>
<name>A0ABS3I9L4_9MICO</name>
<protein>
    <submittedName>
        <fullName evidence="4">GNAT family N-acetyltransferase</fullName>
    </submittedName>
</protein>
<proteinExistence type="predicted"/>
<evidence type="ECO:0000259" key="3">
    <source>
        <dbReference type="PROSITE" id="PS51186"/>
    </source>
</evidence>
<feature type="domain" description="N-acetyltransferase" evidence="3">
    <location>
        <begin position="25"/>
        <end position="175"/>
    </location>
</feature>
<evidence type="ECO:0000256" key="2">
    <source>
        <dbReference type="ARBA" id="ARBA00023315"/>
    </source>
</evidence>
<keyword evidence="5" id="KW-1185">Reference proteome</keyword>
<dbReference type="PROSITE" id="PS51186">
    <property type="entry name" value="GNAT"/>
    <property type="match status" value="1"/>
</dbReference>
<dbReference type="InterPro" id="IPR016181">
    <property type="entry name" value="Acyl_CoA_acyltransferase"/>
</dbReference>
<dbReference type="PANTHER" id="PTHR43877">
    <property type="entry name" value="AMINOALKYLPHOSPHONATE N-ACETYLTRANSFERASE-RELATED-RELATED"/>
    <property type="match status" value="1"/>
</dbReference>
<dbReference type="RefSeq" id="WP_207275623.1">
    <property type="nucleotide sequence ID" value="NZ_JAFMPK010000044.1"/>
</dbReference>
<dbReference type="PANTHER" id="PTHR43877:SF2">
    <property type="entry name" value="AMINOALKYLPHOSPHONATE N-ACETYLTRANSFERASE-RELATED"/>
    <property type="match status" value="1"/>
</dbReference>
<dbReference type="CDD" id="cd04301">
    <property type="entry name" value="NAT_SF"/>
    <property type="match status" value="1"/>
</dbReference>
<keyword evidence="1" id="KW-0808">Transferase</keyword>
<comment type="caution">
    <text evidence="4">The sequence shown here is derived from an EMBL/GenBank/DDBJ whole genome shotgun (WGS) entry which is preliminary data.</text>
</comment>
<dbReference type="EMBL" id="JAFMPK010000044">
    <property type="protein sequence ID" value="MBO0609693.1"/>
    <property type="molecule type" value="Genomic_DNA"/>
</dbReference>
<accession>A0ABS3I9L4</accession>
<dbReference type="InterPro" id="IPR000182">
    <property type="entry name" value="GNAT_dom"/>
</dbReference>
<sequence>MTETTRARDDISEAASAVSVEKVPFEHPDAVELRLAAVTELGERYGGDEDANEYIDPATIVVTAVVRVDGVAAAGGSIRDLSGTDDGVGGRHPRATGEVKRVFVDAGFRRRGFSTLIMETLERSAREAGMTRLVLETGTAQPEAIALYEKLGYEPIPPYGKYAGEEDQRCYGKAL</sequence>
<evidence type="ECO:0000313" key="5">
    <source>
        <dbReference type="Proteomes" id="UP000664617"/>
    </source>
</evidence>
<reference evidence="4 5" key="1">
    <citation type="submission" date="2021-03" db="EMBL/GenBank/DDBJ databases">
        <authorList>
            <person name="Xin L."/>
        </authorList>
    </citation>
    <scope>NUCLEOTIDE SEQUENCE [LARGE SCALE GENOMIC DNA]</scope>
    <source>
        <strain evidence="4 5">XHU 5031</strain>
    </source>
</reference>
<dbReference type="Gene3D" id="3.40.630.30">
    <property type="match status" value="1"/>
</dbReference>
<dbReference type="SUPFAM" id="SSF55729">
    <property type="entry name" value="Acyl-CoA N-acyltransferases (Nat)"/>
    <property type="match status" value="1"/>
</dbReference>
<gene>
    <name evidence="4" type="ORF">J0911_11735</name>
</gene>